<proteinExistence type="predicted"/>
<name>A0ABW4SNC7_9ACTN</name>
<dbReference type="Gene3D" id="1.25.40.10">
    <property type="entry name" value="Tetratricopeptide repeat domain"/>
    <property type="match status" value="1"/>
</dbReference>
<reference evidence="2" key="1">
    <citation type="journal article" date="2019" name="Int. J. Syst. Evol. Microbiol.">
        <title>The Global Catalogue of Microorganisms (GCM) 10K type strain sequencing project: providing services to taxonomists for standard genome sequencing and annotation.</title>
        <authorList>
            <consortium name="The Broad Institute Genomics Platform"/>
            <consortium name="The Broad Institute Genome Sequencing Center for Infectious Disease"/>
            <person name="Wu L."/>
            <person name="Ma J."/>
        </authorList>
    </citation>
    <scope>NUCLEOTIDE SEQUENCE [LARGE SCALE GENOMIC DNA]</scope>
    <source>
        <strain evidence="2">ICMP 6774ER</strain>
    </source>
</reference>
<dbReference type="SUPFAM" id="SSF48452">
    <property type="entry name" value="TPR-like"/>
    <property type="match status" value="1"/>
</dbReference>
<gene>
    <name evidence="1" type="ORF">ACFSKW_03005</name>
</gene>
<dbReference type="InterPro" id="IPR011990">
    <property type="entry name" value="TPR-like_helical_dom_sf"/>
</dbReference>
<accession>A0ABW4SNC7</accession>
<protein>
    <submittedName>
        <fullName evidence="1">Tetratricopeptide repeat protein</fullName>
    </submittedName>
</protein>
<dbReference type="SMART" id="SM00028">
    <property type="entry name" value="TPR"/>
    <property type="match status" value="3"/>
</dbReference>
<dbReference type="Pfam" id="PF14559">
    <property type="entry name" value="TPR_19"/>
    <property type="match status" value="1"/>
</dbReference>
<dbReference type="InterPro" id="IPR019734">
    <property type="entry name" value="TPR_rpt"/>
</dbReference>
<evidence type="ECO:0000313" key="2">
    <source>
        <dbReference type="Proteomes" id="UP001597368"/>
    </source>
</evidence>
<dbReference type="Proteomes" id="UP001597368">
    <property type="component" value="Unassembled WGS sequence"/>
</dbReference>
<dbReference type="EMBL" id="JBHUFV010000003">
    <property type="protein sequence ID" value="MFD1930439.1"/>
    <property type="molecule type" value="Genomic_DNA"/>
</dbReference>
<dbReference type="Pfam" id="PF13428">
    <property type="entry name" value="TPR_14"/>
    <property type="match status" value="1"/>
</dbReference>
<dbReference type="RefSeq" id="WP_379568818.1">
    <property type="nucleotide sequence ID" value="NZ_JBHUFV010000003.1"/>
</dbReference>
<keyword evidence="2" id="KW-1185">Reference proteome</keyword>
<comment type="caution">
    <text evidence="1">The sequence shown here is derived from an EMBL/GenBank/DDBJ whole genome shotgun (WGS) entry which is preliminary data.</text>
</comment>
<evidence type="ECO:0000313" key="1">
    <source>
        <dbReference type="EMBL" id="MFD1930439.1"/>
    </source>
</evidence>
<sequence>MDSPERYARAAEAMDAGRLDEARRLLEACLMEAPDHLPSRFDLGVCYLRMELTARAEGMLRSVTALDPLHVGARLCLADLLVAQGRSDEALTEYRAVLTHDPANPRARRGLLGPS</sequence>
<organism evidence="1 2">
    <name type="scientific">Nonomuraea mangrovi</name>
    <dbReference type="NCBI Taxonomy" id="2316207"/>
    <lineage>
        <taxon>Bacteria</taxon>
        <taxon>Bacillati</taxon>
        <taxon>Actinomycetota</taxon>
        <taxon>Actinomycetes</taxon>
        <taxon>Streptosporangiales</taxon>
        <taxon>Streptosporangiaceae</taxon>
        <taxon>Nonomuraea</taxon>
    </lineage>
</organism>